<dbReference type="Proteomes" id="UP001549366">
    <property type="component" value="Unassembled WGS sequence"/>
</dbReference>
<dbReference type="RefSeq" id="WP_354011404.1">
    <property type="nucleotide sequence ID" value="NZ_JBEWTA010000002.1"/>
</dbReference>
<name>A0ABV2SPC1_9GAMM</name>
<dbReference type="SUPFAM" id="SSF49899">
    <property type="entry name" value="Concanavalin A-like lectins/glucanases"/>
    <property type="match status" value="1"/>
</dbReference>
<dbReference type="Gene3D" id="2.60.120.200">
    <property type="match status" value="1"/>
</dbReference>
<keyword evidence="2" id="KW-1185">Reference proteome</keyword>
<dbReference type="InterPro" id="IPR013320">
    <property type="entry name" value="ConA-like_dom_sf"/>
</dbReference>
<sequence length="454" mass="50006">MQDQTPAGHSIPSGTVPALPDYMQDLVDATAALIARFNSEYDALATAVKDLNYHVDNHQEYAVPHPDVWLPLTSDIHLKEGFGFTEFTRASKATYINKSGVLTLAEEHEPRFEREGILIEGQSTNLLENSTEPRVHNGSELVAYTEKLLLNNPAPIMEKRDNSQSNIIAGSVIYRGIKSNTKYSITAFIDLDNTSIDLGAIRLQFGFSGNWLNKYVVYDLETEEILLATVEAYDVVKIKNNILCITATQTSLESSEDRGSIDIYATDRNNPSGGTSATIGDHVAAFCYQFEELPFPSSYIPTEGEPATRVTDQLSVTYANNVPNYLGDFTISHCSSLLGYTSNSFSRPVSWRAPITGLTYTSSGAKSFIWGQNNRTPISFDNTQEHRFTLSVGSSKARLALDGDIKVESSYLPEGNYAPAYLDIGRGVSSMFGHVRGVKIWHQALNAKQIKSIA</sequence>
<evidence type="ECO:0000313" key="1">
    <source>
        <dbReference type="EMBL" id="MET4759622.1"/>
    </source>
</evidence>
<evidence type="ECO:0000313" key="2">
    <source>
        <dbReference type="Proteomes" id="UP001549366"/>
    </source>
</evidence>
<accession>A0ABV2SPC1</accession>
<comment type="caution">
    <text evidence="1">The sequence shown here is derived from an EMBL/GenBank/DDBJ whole genome shotgun (WGS) entry which is preliminary data.</text>
</comment>
<proteinExistence type="predicted"/>
<dbReference type="EMBL" id="JBEWTB010000003">
    <property type="protein sequence ID" value="MET4759622.1"/>
    <property type="molecule type" value="Genomic_DNA"/>
</dbReference>
<protein>
    <recommendedName>
        <fullName evidence="3">LamG-like jellyroll fold domain-containing protein</fullName>
    </recommendedName>
</protein>
<organism evidence="1 2">
    <name type="scientific">Endozoicomonas lisbonensis</name>
    <dbReference type="NCBI Taxonomy" id="3120522"/>
    <lineage>
        <taxon>Bacteria</taxon>
        <taxon>Pseudomonadati</taxon>
        <taxon>Pseudomonadota</taxon>
        <taxon>Gammaproteobacteria</taxon>
        <taxon>Oceanospirillales</taxon>
        <taxon>Endozoicomonadaceae</taxon>
        <taxon>Endozoicomonas</taxon>
    </lineage>
</organism>
<evidence type="ECO:0008006" key="3">
    <source>
        <dbReference type="Google" id="ProtNLM"/>
    </source>
</evidence>
<reference evidence="1 2" key="1">
    <citation type="submission" date="2024-06" db="EMBL/GenBank/DDBJ databases">
        <title>Genomic Encyclopedia of Type Strains, Phase V (KMG-V): Genome sequencing to study the core and pangenomes of soil and plant-associated prokaryotes.</title>
        <authorList>
            <person name="Whitman W."/>
        </authorList>
    </citation>
    <scope>NUCLEOTIDE SEQUENCE [LARGE SCALE GENOMIC DNA]</scope>
    <source>
        <strain evidence="1 2">NE40</strain>
    </source>
</reference>
<gene>
    <name evidence="1" type="ORF">V5J35_004941</name>
</gene>